<organism evidence="1">
    <name type="scientific">Lygus hesperus</name>
    <name type="common">Western plant bug</name>
    <dbReference type="NCBI Taxonomy" id="30085"/>
    <lineage>
        <taxon>Eukaryota</taxon>
        <taxon>Metazoa</taxon>
        <taxon>Ecdysozoa</taxon>
        <taxon>Arthropoda</taxon>
        <taxon>Hexapoda</taxon>
        <taxon>Insecta</taxon>
        <taxon>Pterygota</taxon>
        <taxon>Neoptera</taxon>
        <taxon>Paraneoptera</taxon>
        <taxon>Hemiptera</taxon>
        <taxon>Heteroptera</taxon>
        <taxon>Panheteroptera</taxon>
        <taxon>Cimicomorpha</taxon>
        <taxon>Miridae</taxon>
        <taxon>Mirini</taxon>
        <taxon>Lygus</taxon>
    </lineage>
</organism>
<name>A0A146LET0_LYGHE</name>
<gene>
    <name evidence="1" type="ORF">g.92455</name>
</gene>
<dbReference type="EMBL" id="GDHC01013053">
    <property type="protein sequence ID" value="JAQ05576.1"/>
    <property type="molecule type" value="Transcribed_RNA"/>
</dbReference>
<accession>A0A146LET0</accession>
<evidence type="ECO:0000313" key="1">
    <source>
        <dbReference type="EMBL" id="JAQ05576.1"/>
    </source>
</evidence>
<reference evidence="1" key="1">
    <citation type="journal article" date="2016" name="Gigascience">
        <title>De novo construction of an expanded transcriptome assembly for the western tarnished plant bug, Lygus hesperus.</title>
        <authorList>
            <person name="Tassone E.E."/>
            <person name="Geib S.M."/>
            <person name="Hall B."/>
            <person name="Fabrick J.A."/>
            <person name="Brent C.S."/>
            <person name="Hull J.J."/>
        </authorList>
    </citation>
    <scope>NUCLEOTIDE SEQUENCE</scope>
</reference>
<proteinExistence type="predicted"/>
<evidence type="ECO:0008006" key="2">
    <source>
        <dbReference type="Google" id="ProtNLM"/>
    </source>
</evidence>
<sequence>MCELGGYIVYLFSNQRQSSRHVMLTHPSPYFQQTHGLPPPLPPLPVPRAMTQCPVYEAYGFCPYSIGCYLPHTLTSFSLPPSSSSLPTSHTHCTTPKLFAENSNNKTNTGELNGLGQIKPLVQIGSCAEE</sequence>
<dbReference type="AlphaFoldDB" id="A0A146LET0"/>
<protein>
    <recommendedName>
        <fullName evidence="2">C3H1-type domain-containing protein</fullName>
    </recommendedName>
</protein>